<evidence type="ECO:0000256" key="3">
    <source>
        <dbReference type="ARBA" id="ARBA00022676"/>
    </source>
</evidence>
<proteinExistence type="predicted"/>
<dbReference type="Gene3D" id="3.90.550.10">
    <property type="entry name" value="Spore Coat Polysaccharide Biosynthesis Protein SpsA, Chain A"/>
    <property type="match status" value="1"/>
</dbReference>
<evidence type="ECO:0000313" key="6">
    <source>
        <dbReference type="EMBL" id="RFF30841.1"/>
    </source>
</evidence>
<organism evidence="6 7">
    <name type="scientific">Wenzhouxiangella sediminis</name>
    <dbReference type="NCBI Taxonomy" id="1792836"/>
    <lineage>
        <taxon>Bacteria</taxon>
        <taxon>Pseudomonadati</taxon>
        <taxon>Pseudomonadota</taxon>
        <taxon>Gammaproteobacteria</taxon>
        <taxon>Chromatiales</taxon>
        <taxon>Wenzhouxiangellaceae</taxon>
        <taxon>Wenzhouxiangella</taxon>
    </lineage>
</organism>
<dbReference type="Proteomes" id="UP000260351">
    <property type="component" value="Unassembled WGS sequence"/>
</dbReference>
<accession>A0A3E1K9L5</accession>
<keyword evidence="3" id="KW-0328">Glycosyltransferase</keyword>
<dbReference type="AlphaFoldDB" id="A0A3E1K9L5"/>
<evidence type="ECO:0000256" key="5">
    <source>
        <dbReference type="ARBA" id="ARBA00023136"/>
    </source>
</evidence>
<dbReference type="GO" id="GO:0016757">
    <property type="term" value="F:glycosyltransferase activity"/>
    <property type="evidence" value="ECO:0007669"/>
    <property type="project" value="UniProtKB-KW"/>
</dbReference>
<comment type="subcellular location">
    <subcellularLocation>
        <location evidence="1">Cell membrane</location>
    </subcellularLocation>
</comment>
<dbReference type="GO" id="GO:0005886">
    <property type="term" value="C:plasma membrane"/>
    <property type="evidence" value="ECO:0007669"/>
    <property type="project" value="UniProtKB-SubCell"/>
</dbReference>
<name>A0A3E1K9L5_9GAMM</name>
<gene>
    <name evidence="6" type="ORF">DZC52_06590</name>
</gene>
<dbReference type="PANTHER" id="PTHR43646:SF2">
    <property type="entry name" value="GLYCOSYLTRANSFERASE 2-LIKE DOMAIN-CONTAINING PROTEIN"/>
    <property type="match status" value="1"/>
</dbReference>
<reference evidence="6 7" key="1">
    <citation type="submission" date="2018-08" db="EMBL/GenBank/DDBJ databases">
        <title>Wenzhouxiangella salilacus sp. nov., a novel bacterium isolated from a saline lake in Xinjiang Province, China.</title>
        <authorList>
            <person name="Han S."/>
        </authorList>
    </citation>
    <scope>NUCLEOTIDE SEQUENCE [LARGE SCALE GENOMIC DNA]</scope>
    <source>
        <strain evidence="6 7">XDB06</strain>
    </source>
</reference>
<dbReference type="InterPro" id="IPR029044">
    <property type="entry name" value="Nucleotide-diphossugar_trans"/>
</dbReference>
<evidence type="ECO:0000256" key="4">
    <source>
        <dbReference type="ARBA" id="ARBA00022679"/>
    </source>
</evidence>
<keyword evidence="7" id="KW-1185">Reference proteome</keyword>
<dbReference type="PANTHER" id="PTHR43646">
    <property type="entry name" value="GLYCOSYLTRANSFERASE"/>
    <property type="match status" value="1"/>
</dbReference>
<evidence type="ECO:0000256" key="2">
    <source>
        <dbReference type="ARBA" id="ARBA00022475"/>
    </source>
</evidence>
<protein>
    <submittedName>
        <fullName evidence="6">Glycosyl transferase family 2</fullName>
    </submittedName>
</protein>
<evidence type="ECO:0000256" key="1">
    <source>
        <dbReference type="ARBA" id="ARBA00004236"/>
    </source>
</evidence>
<keyword evidence="5" id="KW-0472">Membrane</keyword>
<dbReference type="EMBL" id="QUZK01000030">
    <property type="protein sequence ID" value="RFF30841.1"/>
    <property type="molecule type" value="Genomic_DNA"/>
</dbReference>
<dbReference type="RefSeq" id="WP_116650339.1">
    <property type="nucleotide sequence ID" value="NZ_QUZK01000030.1"/>
</dbReference>
<evidence type="ECO:0000313" key="7">
    <source>
        <dbReference type="Proteomes" id="UP000260351"/>
    </source>
</evidence>
<keyword evidence="4 6" id="KW-0808">Transferase</keyword>
<dbReference type="OrthoDB" id="5291101at2"/>
<comment type="caution">
    <text evidence="6">The sequence shown here is derived from an EMBL/GenBank/DDBJ whole genome shotgun (WGS) entry which is preliminary data.</text>
</comment>
<keyword evidence="2" id="KW-1003">Cell membrane</keyword>
<dbReference type="SUPFAM" id="SSF53448">
    <property type="entry name" value="Nucleotide-diphospho-sugar transferases"/>
    <property type="match status" value="1"/>
</dbReference>
<sequence>MGGVALSIVVPLGPGDRLDRVLRDRLDERPDDCELILSTASAHGHDLPRDSIVLAGPPGRGRQLNRGAEASGARWLWFLHADSRIGPDAFGRALAFVRANPGAIGYGRLRFLTDGPAFTRLNALGANLRSRLFRLPYGDQGLCIEAERLNALGRFREDLQRGEDLDLVVRARETGVPIRPMGLTVATSARRYGESGWLRTSWRHQRAARRLIRNARDRVKAESP</sequence>